<gene>
    <name evidence="1" type="ORF">INP59_27090</name>
</gene>
<dbReference type="Proteomes" id="UP000593818">
    <property type="component" value="Plasmid pSID"/>
</dbReference>
<dbReference type="RefSeq" id="WP_193904289.1">
    <property type="nucleotide sequence ID" value="NZ_CP063453.1"/>
</dbReference>
<protein>
    <recommendedName>
        <fullName evidence="3">Amidohydrolase-related domain-containing protein</fullName>
    </recommendedName>
</protein>
<accession>A0A7M2XYG4</accession>
<organism evidence="1 2">
    <name type="scientific">Rhodococcus pyridinivorans</name>
    <dbReference type="NCBI Taxonomy" id="103816"/>
    <lineage>
        <taxon>Bacteria</taxon>
        <taxon>Bacillati</taxon>
        <taxon>Actinomycetota</taxon>
        <taxon>Actinomycetes</taxon>
        <taxon>Mycobacteriales</taxon>
        <taxon>Nocardiaceae</taxon>
        <taxon>Rhodococcus</taxon>
    </lineage>
</organism>
<evidence type="ECO:0000313" key="1">
    <source>
        <dbReference type="EMBL" id="QOW02042.1"/>
    </source>
</evidence>
<reference evidence="1 2" key="1">
    <citation type="submission" date="2020-10" db="EMBL/GenBank/DDBJ databases">
        <title>Whole genome sequence of oil-degrading bacteria Rhodococcus pyridinivorans strain 5Ap.</title>
        <authorList>
            <person name="Akhremchuk A.E."/>
            <person name="Valentovich L.N."/>
            <person name="Charniauskaya M.I."/>
            <person name="Bukliarevich H.A."/>
            <person name="Titok M.A."/>
        </authorList>
    </citation>
    <scope>NUCLEOTIDE SEQUENCE [LARGE SCALE GENOMIC DNA]</scope>
    <source>
        <strain evidence="1 2">5Ap</strain>
        <plasmid evidence="1 2">pSID</plasmid>
    </source>
</reference>
<keyword evidence="1" id="KW-0614">Plasmid</keyword>
<dbReference type="SUPFAM" id="SSF51556">
    <property type="entry name" value="Metallo-dependent hydrolases"/>
    <property type="match status" value="1"/>
</dbReference>
<evidence type="ECO:0000313" key="2">
    <source>
        <dbReference type="Proteomes" id="UP000593818"/>
    </source>
</evidence>
<geneLocation type="plasmid" evidence="1 2">
    <name>pSID</name>
</geneLocation>
<proteinExistence type="predicted"/>
<dbReference type="EMBL" id="CP063453">
    <property type="protein sequence ID" value="QOW02042.1"/>
    <property type="molecule type" value="Genomic_DNA"/>
</dbReference>
<dbReference type="Gene3D" id="3.20.20.140">
    <property type="entry name" value="Metal-dependent hydrolases"/>
    <property type="match status" value="1"/>
</dbReference>
<dbReference type="AlphaFoldDB" id="A0A7M2XYG4"/>
<evidence type="ECO:0008006" key="3">
    <source>
        <dbReference type="Google" id="ProtNLM"/>
    </source>
</evidence>
<keyword evidence="2" id="KW-1185">Reference proteome</keyword>
<dbReference type="InterPro" id="IPR032466">
    <property type="entry name" value="Metal_Hydrolase"/>
</dbReference>
<sequence>MSESDLPELETLSEQRGLEILPTVYLRRPALGAFESLLQAYDKYQSDFPETRVRGFAVEGPMLGPDGGIPRAGVWTPSVEEWKRLAKLGRYGLRYIVMAPDAMELEDEVGPGFTFADLLVSFYDNNCRVALGHFHRDAPELSARRMRRVIDFLHSRYEASPYLILTDHLYNDMPRNFRHAYRSAEELALRGEELPAVIGQPWNRDMLVDLLGPVPAEMIEAANERKLFPCINFDGYHVDLEVVRKTVEYLGADKVIVLTDHTEIASMAQEQLTDDGSLLWRRDDGKVAAGMSGPELQRQNMAAIGLSEPQIEQMFWKNPRAAIEYSVKCN</sequence>
<name>A0A7M2XYG4_9NOCA</name>